<proteinExistence type="inferred from homology"/>
<dbReference type="EMBL" id="JALBUS010000006">
    <property type="protein sequence ID" value="MDX8417228.1"/>
    <property type="molecule type" value="Genomic_DNA"/>
</dbReference>
<evidence type="ECO:0000256" key="1">
    <source>
        <dbReference type="PIRNR" id="PIRNR037226"/>
    </source>
</evidence>
<gene>
    <name evidence="3" type="ORF">MOZ64_05150</name>
</gene>
<dbReference type="Proteomes" id="UP001285244">
    <property type="component" value="Unassembled WGS sequence"/>
</dbReference>
<feature type="domain" description="Peptidase M20 dimerisation" evidence="2">
    <location>
        <begin position="174"/>
        <end position="260"/>
    </location>
</feature>
<dbReference type="InterPro" id="IPR011650">
    <property type="entry name" value="Peptidase_M20_dimer"/>
</dbReference>
<dbReference type="PANTHER" id="PTHR30575">
    <property type="entry name" value="PEPTIDASE M20"/>
    <property type="match status" value="1"/>
</dbReference>
<evidence type="ECO:0000313" key="3">
    <source>
        <dbReference type="EMBL" id="MDX8417228.1"/>
    </source>
</evidence>
<dbReference type="SUPFAM" id="SSF53187">
    <property type="entry name" value="Zn-dependent exopeptidases"/>
    <property type="match status" value="1"/>
</dbReference>
<reference evidence="3 4" key="1">
    <citation type="submission" date="2022-03" db="EMBL/GenBank/DDBJ databases">
        <title>Novel taxa within the pig intestine.</title>
        <authorList>
            <person name="Wylensek D."/>
            <person name="Bishof K."/>
            <person name="Afrizal A."/>
            <person name="Clavel T."/>
        </authorList>
    </citation>
    <scope>NUCLEOTIDE SEQUENCE [LARGE SCALE GENOMIC DNA]</scope>
    <source>
        <strain evidence="3 4">Cla-KB-P134</strain>
    </source>
</reference>
<evidence type="ECO:0000313" key="4">
    <source>
        <dbReference type="Proteomes" id="UP001285244"/>
    </source>
</evidence>
<dbReference type="SUPFAM" id="SSF55031">
    <property type="entry name" value="Bacterial exopeptidase dimerisation domain"/>
    <property type="match status" value="1"/>
</dbReference>
<keyword evidence="4" id="KW-1185">Reference proteome</keyword>
<protein>
    <recommendedName>
        <fullName evidence="1">Peptidase M20 domain-containing protein 2</fullName>
    </recommendedName>
</protein>
<dbReference type="InterPro" id="IPR036264">
    <property type="entry name" value="Bact_exopeptidase_dim_dom"/>
</dbReference>
<comment type="similarity">
    <text evidence="1">Belongs to the peptidase M20A family.</text>
</comment>
<evidence type="ECO:0000259" key="2">
    <source>
        <dbReference type="Pfam" id="PF07687"/>
    </source>
</evidence>
<dbReference type="RefSeq" id="WP_320325524.1">
    <property type="nucleotide sequence ID" value="NZ_JALBUS010000006.1"/>
</dbReference>
<dbReference type="Gene3D" id="3.40.630.10">
    <property type="entry name" value="Zn peptidases"/>
    <property type="match status" value="1"/>
</dbReference>
<sequence>MKERRSIDQAIADYLPLGYQILDWMNEHPEPSGNEKKTVAFLVKTLKENGYQVTSPIKRIKHSFWARRATDQNQNKPKVAILCEYDAIEEQGHSLGHSASCAASIVCALALEAAYEDFPFQVELIGTPNEEVGGAKIAMLAKGMFDSYAFAILTQMGPHNYPCFKTVAASDLYVHYYGKSAHVSINPWEGINALNGVQLFFHALDMLRPQLEPGCQISGIITEGGKIPNAIPEQASAYVYLRANRYQQILKLKERVENCARGCAIATENQFMNEQLNPTYAEIVPNAVMEQMVFDIMTQLGLTPDKQHVLTYSTDVGNVSLSIPVFCPMISIGKADALYSQEFAQDMKAEGGRFGMKNAILVMVHILVTLADHPKQLQKIQDEHEAYVNRK</sequence>
<accession>A0ABU4WL02</accession>
<organism evidence="3 4">
    <name type="scientific">Absicoccus intestinalis</name>
    <dbReference type="NCBI Taxonomy" id="2926319"/>
    <lineage>
        <taxon>Bacteria</taxon>
        <taxon>Bacillati</taxon>
        <taxon>Bacillota</taxon>
        <taxon>Erysipelotrichia</taxon>
        <taxon>Erysipelotrichales</taxon>
        <taxon>Erysipelotrichaceae</taxon>
        <taxon>Absicoccus</taxon>
    </lineage>
</organism>
<comment type="caution">
    <text evidence="3">The sequence shown here is derived from an EMBL/GenBank/DDBJ whole genome shotgun (WGS) entry which is preliminary data.</text>
</comment>
<dbReference type="Pfam" id="PF07687">
    <property type="entry name" value="M20_dimer"/>
    <property type="match status" value="1"/>
</dbReference>
<dbReference type="PANTHER" id="PTHR30575:SF3">
    <property type="entry name" value="PEPTIDASE M20 DIMERISATION DOMAIN-CONTAINING PROTEIN"/>
    <property type="match status" value="1"/>
</dbReference>
<dbReference type="Gene3D" id="3.30.70.360">
    <property type="match status" value="1"/>
</dbReference>
<dbReference type="PIRSF" id="PIRSF037226">
    <property type="entry name" value="Amidohydrolase_ACY1L2_prd"/>
    <property type="match status" value="1"/>
</dbReference>
<dbReference type="InterPro" id="IPR052030">
    <property type="entry name" value="Peptidase_M20/M20A_hydrolases"/>
</dbReference>
<name>A0ABU4WL02_9FIRM</name>
<dbReference type="InterPro" id="IPR017144">
    <property type="entry name" value="Xaa-Arg_dipeptidase"/>
</dbReference>